<comment type="caution">
    <text evidence="1">The sequence shown here is derived from an EMBL/GenBank/DDBJ whole genome shotgun (WGS) entry which is preliminary data.</text>
</comment>
<sequence>MVIIWYMFFRRALMMSKPVLKLSLRNLRSSLHFCFAASRAETALARSDERVACSSTRLRYSARTERSTCVFSFFFSRCAISSLRTDLSFSSSSSLEYEGRPTSHSCSSPKSLEKLLDMSLCWKDEMYLRHVLIGQLAQLLVEVSLLLLKLAETLLALLKLVPHFNFYGAGFVQLYPLLIKLFLNCL</sequence>
<proteinExistence type="predicted"/>
<reference evidence="1" key="1">
    <citation type="submission" date="2020-01" db="EMBL/GenBank/DDBJ databases">
        <authorList>
            <consortium name="DOE Joint Genome Institute"/>
            <person name="Haridas S."/>
            <person name="Albert R."/>
            <person name="Binder M."/>
            <person name="Bloem J."/>
            <person name="Labutti K."/>
            <person name="Salamov A."/>
            <person name="Andreopoulos B."/>
            <person name="Baker S.E."/>
            <person name="Barry K."/>
            <person name="Bills G."/>
            <person name="Bluhm B.H."/>
            <person name="Cannon C."/>
            <person name="Castanera R."/>
            <person name="Culley D.E."/>
            <person name="Daum C."/>
            <person name="Ezra D."/>
            <person name="Gonzalez J.B."/>
            <person name="Henrissat B."/>
            <person name="Kuo A."/>
            <person name="Liang C."/>
            <person name="Lipzen A."/>
            <person name="Lutzoni F."/>
            <person name="Magnuson J."/>
            <person name="Mondo S."/>
            <person name="Nolan M."/>
            <person name="Ohm R."/>
            <person name="Pangilinan J."/>
            <person name="Park H.-J."/>
            <person name="Ramirez L."/>
            <person name="Alfaro M."/>
            <person name="Sun H."/>
            <person name="Tritt A."/>
            <person name="Yoshinaga Y."/>
            <person name="Zwiers L.-H."/>
            <person name="Turgeon B.G."/>
            <person name="Goodwin S.B."/>
            <person name="Spatafora J.W."/>
            <person name="Crous P.W."/>
            <person name="Grigoriev I.V."/>
        </authorList>
    </citation>
    <scope>NUCLEOTIDE SEQUENCE</scope>
    <source>
        <strain evidence="1">CBS 394.84</strain>
    </source>
</reference>
<dbReference type="AlphaFoldDB" id="A0A9P4GE18"/>
<dbReference type="EMBL" id="ML976617">
    <property type="protein sequence ID" value="KAF1843855.1"/>
    <property type="molecule type" value="Genomic_DNA"/>
</dbReference>
<protein>
    <submittedName>
        <fullName evidence="1">Uncharacterized protein</fullName>
    </submittedName>
</protein>
<gene>
    <name evidence="1" type="ORF">K460DRAFT_152571</name>
</gene>
<dbReference type="RefSeq" id="XP_040786418.1">
    <property type="nucleotide sequence ID" value="XM_040926824.1"/>
</dbReference>
<dbReference type="GeneID" id="63844076"/>
<accession>A0A9P4GE18</accession>
<dbReference type="Proteomes" id="UP000800039">
    <property type="component" value="Unassembled WGS sequence"/>
</dbReference>
<keyword evidence="2" id="KW-1185">Reference proteome</keyword>
<evidence type="ECO:0000313" key="1">
    <source>
        <dbReference type="EMBL" id="KAF1843855.1"/>
    </source>
</evidence>
<organism evidence="1 2">
    <name type="scientific">Cucurbitaria berberidis CBS 394.84</name>
    <dbReference type="NCBI Taxonomy" id="1168544"/>
    <lineage>
        <taxon>Eukaryota</taxon>
        <taxon>Fungi</taxon>
        <taxon>Dikarya</taxon>
        <taxon>Ascomycota</taxon>
        <taxon>Pezizomycotina</taxon>
        <taxon>Dothideomycetes</taxon>
        <taxon>Pleosporomycetidae</taxon>
        <taxon>Pleosporales</taxon>
        <taxon>Pleosporineae</taxon>
        <taxon>Cucurbitariaceae</taxon>
        <taxon>Cucurbitaria</taxon>
    </lineage>
</organism>
<name>A0A9P4GE18_9PLEO</name>
<evidence type="ECO:0000313" key="2">
    <source>
        <dbReference type="Proteomes" id="UP000800039"/>
    </source>
</evidence>